<protein>
    <submittedName>
        <fullName evidence="1">Uncharacterized protein</fullName>
    </submittedName>
</protein>
<accession>B5VM91</accession>
<reference evidence="1 2" key="1">
    <citation type="journal article" date="2008" name="FEMS Yeast Res.">
        <title>Comparative genome analysis of a Saccharomyces cerevisiae wine strain.</title>
        <authorList>
            <person name="Borneman A.R."/>
            <person name="Forgan A.H."/>
            <person name="Pretorius I.S."/>
            <person name="Chambers P.J."/>
        </authorList>
    </citation>
    <scope>NUCLEOTIDE SEQUENCE [LARGE SCALE GENOMIC DNA]</scope>
    <source>
        <strain evidence="1 2">AWRI1631</strain>
    </source>
</reference>
<name>B5VM91_YEAS6</name>
<dbReference type="Proteomes" id="UP000008988">
    <property type="component" value="Unassembled WGS sequence"/>
</dbReference>
<organism evidence="1 2">
    <name type="scientific">Saccharomyces cerevisiae (strain AWRI1631)</name>
    <name type="common">Baker's yeast</name>
    <dbReference type="NCBI Taxonomy" id="545124"/>
    <lineage>
        <taxon>Eukaryota</taxon>
        <taxon>Fungi</taxon>
        <taxon>Dikarya</taxon>
        <taxon>Ascomycota</taxon>
        <taxon>Saccharomycotina</taxon>
        <taxon>Saccharomycetes</taxon>
        <taxon>Saccharomycetales</taxon>
        <taxon>Saccharomycetaceae</taxon>
        <taxon>Saccharomyces</taxon>
    </lineage>
</organism>
<dbReference type="AlphaFoldDB" id="B5VM91"/>
<evidence type="ECO:0000313" key="1">
    <source>
        <dbReference type="EMBL" id="EDZ70955.1"/>
    </source>
</evidence>
<dbReference type="EMBL" id="ABSV01001472">
    <property type="protein sequence ID" value="EDZ70955.1"/>
    <property type="molecule type" value="Genomic_DNA"/>
</dbReference>
<sequence>MAITTTVYLERQTPLVVSVSNRTTTLGLYSETSQQVAGYLVNRALLQTPFQIPHQEVYLAKIINSKGPGCLVKILRQAVVVDFSGRMISNSRMLLPNLIQEQVFLDRTTTSNNNLQVCLEPNQQVPQVLFSVVILQPSLTLFSVLPMYLRLIHSHNKEVVFLVPRSRPTCPLEEIPLQTSQGVETVYLELNLPPLPAHYLETTQLLRQYLPRMGCLVTTLTIQLALRIRDFSVQSLILRPNLH</sequence>
<gene>
    <name evidence="1" type="ORF">AWRI1631_111590</name>
</gene>
<evidence type="ECO:0000313" key="2">
    <source>
        <dbReference type="Proteomes" id="UP000008988"/>
    </source>
</evidence>
<comment type="caution">
    <text evidence="1">The sequence shown here is derived from an EMBL/GenBank/DDBJ whole genome shotgun (WGS) entry which is preliminary data.</text>
</comment>
<proteinExistence type="predicted"/>